<gene>
    <name evidence="9" type="ORF">A2431_02050</name>
</gene>
<dbReference type="GO" id="GO:0044874">
    <property type="term" value="P:lipoprotein localization to outer membrane"/>
    <property type="evidence" value="ECO:0007669"/>
    <property type="project" value="TreeGrafter"/>
</dbReference>
<dbReference type="PANTHER" id="PTHR30489:SF0">
    <property type="entry name" value="LIPOPROTEIN-RELEASING SYSTEM TRANSMEMBRANE PROTEIN LOLE"/>
    <property type="match status" value="1"/>
</dbReference>
<evidence type="ECO:0000256" key="4">
    <source>
        <dbReference type="ARBA" id="ARBA00022692"/>
    </source>
</evidence>
<proteinExistence type="inferred from homology"/>
<organism evidence="9 10">
    <name type="scientific">Candidatus Zambryskibacteria bacterium RIFOXYC1_FULL_39_10</name>
    <dbReference type="NCBI Taxonomy" id="1802779"/>
    <lineage>
        <taxon>Bacteria</taxon>
        <taxon>Candidatus Zambryskiibacteriota</taxon>
    </lineage>
</organism>
<feature type="transmembrane region" description="Helical" evidence="7">
    <location>
        <begin position="40"/>
        <end position="65"/>
    </location>
</feature>
<dbReference type="InterPro" id="IPR051447">
    <property type="entry name" value="Lipoprotein-release_system"/>
</dbReference>
<evidence type="ECO:0000256" key="2">
    <source>
        <dbReference type="ARBA" id="ARBA00005236"/>
    </source>
</evidence>
<dbReference type="AlphaFoldDB" id="A0A1G2V3J3"/>
<comment type="caution">
    <text evidence="9">The sequence shown here is derived from an EMBL/GenBank/DDBJ whole genome shotgun (WGS) entry which is preliminary data.</text>
</comment>
<dbReference type="PANTHER" id="PTHR30489">
    <property type="entry name" value="LIPOPROTEIN-RELEASING SYSTEM TRANSMEMBRANE PROTEIN LOLE"/>
    <property type="match status" value="1"/>
</dbReference>
<keyword evidence="4 7" id="KW-0812">Transmembrane</keyword>
<feature type="transmembrane region" description="Helical" evidence="7">
    <location>
        <begin position="396"/>
        <end position="414"/>
    </location>
</feature>
<evidence type="ECO:0000256" key="6">
    <source>
        <dbReference type="ARBA" id="ARBA00023136"/>
    </source>
</evidence>
<dbReference type="EMBL" id="MHWW01000003">
    <property type="protein sequence ID" value="OHB16172.1"/>
    <property type="molecule type" value="Genomic_DNA"/>
</dbReference>
<comment type="similarity">
    <text evidence="2">Belongs to the ABC-4 integral membrane protein family. LolC/E subfamily.</text>
</comment>
<keyword evidence="6 7" id="KW-0472">Membrane</keyword>
<accession>A0A1G2V3J3</accession>
<protein>
    <recommendedName>
        <fullName evidence="8">ABC3 transporter permease C-terminal domain-containing protein</fullName>
    </recommendedName>
</protein>
<evidence type="ECO:0000256" key="1">
    <source>
        <dbReference type="ARBA" id="ARBA00004651"/>
    </source>
</evidence>
<dbReference type="InterPro" id="IPR003838">
    <property type="entry name" value="ABC3_permease_C"/>
</dbReference>
<evidence type="ECO:0000313" key="9">
    <source>
        <dbReference type="EMBL" id="OHB16172.1"/>
    </source>
</evidence>
<keyword evidence="5 7" id="KW-1133">Transmembrane helix</keyword>
<evidence type="ECO:0000256" key="3">
    <source>
        <dbReference type="ARBA" id="ARBA00022475"/>
    </source>
</evidence>
<evidence type="ECO:0000259" key="8">
    <source>
        <dbReference type="Pfam" id="PF02687"/>
    </source>
</evidence>
<sequence>MIPPNQMQKQKTKFEDLLISVKLGFFLAFRQIRRSNKTTTALIIFIMTLTFLNLVVVRGVLVGLIQGVVDVQKEIYFGDLFISVPNKKDFIENSPNIIEIVKNLPWTESYTARYTYGGKIEGTYKEKVNYTDKANEAGATIAGINPEMEDKVSHLSSKVVEGSYLTSDDADSVLIGAYLLKKYLEIESSAFQTLENVDVGSKVRLTIKGNTKEFTVKGVLKTKVDEIDLRVVMLDSTLRNMIGRTDYNVNEIAIITKPGTDPLVVKEALLRSGVGTTAKVQTFDEGMPKFVKDMKNTFALLGNIVGSIGLVVASITIFIVIFVNAITRRKFIGILKGIGISSRAIEIAYVFQSLFYATLGIGIGLLILYGFLVPFVEAHPIKFPFSDGILVAEVSATAWRVVLLALATLIAGYVPARIVVKKNTLDSILGR</sequence>
<comment type="subcellular location">
    <subcellularLocation>
        <location evidence="1">Cell membrane</location>
        <topology evidence="1">Multi-pass membrane protein</topology>
    </subcellularLocation>
</comment>
<dbReference type="Proteomes" id="UP000177697">
    <property type="component" value="Unassembled WGS sequence"/>
</dbReference>
<dbReference type="Pfam" id="PF02687">
    <property type="entry name" value="FtsX"/>
    <property type="match status" value="1"/>
</dbReference>
<evidence type="ECO:0000256" key="7">
    <source>
        <dbReference type="SAM" id="Phobius"/>
    </source>
</evidence>
<name>A0A1G2V3J3_9BACT</name>
<feature type="transmembrane region" description="Helical" evidence="7">
    <location>
        <begin position="298"/>
        <end position="326"/>
    </location>
</feature>
<evidence type="ECO:0000256" key="5">
    <source>
        <dbReference type="ARBA" id="ARBA00022989"/>
    </source>
</evidence>
<feature type="domain" description="ABC3 transporter permease C-terminal" evidence="8">
    <location>
        <begin position="304"/>
        <end position="423"/>
    </location>
</feature>
<reference evidence="9 10" key="1">
    <citation type="journal article" date="2016" name="Nat. Commun.">
        <title>Thousands of microbial genomes shed light on interconnected biogeochemical processes in an aquifer system.</title>
        <authorList>
            <person name="Anantharaman K."/>
            <person name="Brown C.T."/>
            <person name="Hug L.A."/>
            <person name="Sharon I."/>
            <person name="Castelle C.J."/>
            <person name="Probst A.J."/>
            <person name="Thomas B.C."/>
            <person name="Singh A."/>
            <person name="Wilkins M.J."/>
            <person name="Karaoz U."/>
            <person name="Brodie E.L."/>
            <person name="Williams K.H."/>
            <person name="Hubbard S.S."/>
            <person name="Banfield J.F."/>
        </authorList>
    </citation>
    <scope>NUCLEOTIDE SEQUENCE [LARGE SCALE GENOMIC DNA]</scope>
</reference>
<feature type="transmembrane region" description="Helical" evidence="7">
    <location>
        <begin position="347"/>
        <end position="376"/>
    </location>
</feature>
<keyword evidence="3" id="KW-1003">Cell membrane</keyword>
<dbReference type="GO" id="GO:0098797">
    <property type="term" value="C:plasma membrane protein complex"/>
    <property type="evidence" value="ECO:0007669"/>
    <property type="project" value="TreeGrafter"/>
</dbReference>
<evidence type="ECO:0000313" key="10">
    <source>
        <dbReference type="Proteomes" id="UP000177697"/>
    </source>
</evidence>